<evidence type="ECO:0008006" key="4">
    <source>
        <dbReference type="Google" id="ProtNLM"/>
    </source>
</evidence>
<keyword evidence="3" id="KW-1185">Reference proteome</keyword>
<dbReference type="InterPro" id="IPR012902">
    <property type="entry name" value="N_methyl_site"/>
</dbReference>
<accession>A0A5C5Y282</accession>
<dbReference type="OrthoDB" id="270125at2"/>
<name>A0A5C5Y282_9PLAN</name>
<dbReference type="EMBL" id="SJPL01000001">
    <property type="protein sequence ID" value="TWT69876.1"/>
    <property type="molecule type" value="Genomic_DNA"/>
</dbReference>
<dbReference type="Gene3D" id="3.30.700.10">
    <property type="entry name" value="Glycoprotein, Type 4 Pilin"/>
    <property type="match status" value="1"/>
</dbReference>
<reference evidence="2 3" key="1">
    <citation type="submission" date="2019-02" db="EMBL/GenBank/DDBJ databases">
        <title>Deep-cultivation of Planctomycetes and their phenomic and genomic characterization uncovers novel biology.</title>
        <authorList>
            <person name="Wiegand S."/>
            <person name="Jogler M."/>
            <person name="Boedeker C."/>
            <person name="Pinto D."/>
            <person name="Vollmers J."/>
            <person name="Rivas-Marin E."/>
            <person name="Kohn T."/>
            <person name="Peeters S.H."/>
            <person name="Heuer A."/>
            <person name="Rast P."/>
            <person name="Oberbeckmann S."/>
            <person name="Bunk B."/>
            <person name="Jeske O."/>
            <person name="Meyerdierks A."/>
            <person name="Storesund J.E."/>
            <person name="Kallscheuer N."/>
            <person name="Luecker S."/>
            <person name="Lage O.M."/>
            <person name="Pohl T."/>
            <person name="Merkel B.J."/>
            <person name="Hornburger P."/>
            <person name="Mueller R.-W."/>
            <person name="Bruemmer F."/>
            <person name="Labrenz M."/>
            <person name="Spormann A.M."/>
            <person name="Op Den Camp H."/>
            <person name="Overmann J."/>
            <person name="Amann R."/>
            <person name="Jetten M.S.M."/>
            <person name="Mascher T."/>
            <person name="Medema M.H."/>
            <person name="Devos D.P."/>
            <person name="Kaster A.-K."/>
            <person name="Ovreas L."/>
            <person name="Rohde M."/>
            <person name="Galperin M.Y."/>
            <person name="Jogler C."/>
        </authorList>
    </citation>
    <scope>NUCLEOTIDE SEQUENCE [LARGE SCALE GENOMIC DNA]</scope>
    <source>
        <strain evidence="2 3">Pan14r</strain>
    </source>
</reference>
<keyword evidence="1" id="KW-1133">Transmembrane helix</keyword>
<evidence type="ECO:0000313" key="3">
    <source>
        <dbReference type="Proteomes" id="UP000317238"/>
    </source>
</evidence>
<dbReference type="AlphaFoldDB" id="A0A5C5Y282"/>
<comment type="caution">
    <text evidence="2">The sequence shown here is derived from an EMBL/GenBank/DDBJ whole genome shotgun (WGS) entry which is preliminary data.</text>
</comment>
<organism evidence="2 3">
    <name type="scientific">Crateriforma conspicua</name>
    <dbReference type="NCBI Taxonomy" id="2527996"/>
    <lineage>
        <taxon>Bacteria</taxon>
        <taxon>Pseudomonadati</taxon>
        <taxon>Planctomycetota</taxon>
        <taxon>Planctomycetia</taxon>
        <taxon>Planctomycetales</taxon>
        <taxon>Planctomycetaceae</taxon>
        <taxon>Crateriforma</taxon>
    </lineage>
</organism>
<evidence type="ECO:0000256" key="1">
    <source>
        <dbReference type="SAM" id="Phobius"/>
    </source>
</evidence>
<dbReference type="Proteomes" id="UP000317238">
    <property type="component" value="Unassembled WGS sequence"/>
</dbReference>
<evidence type="ECO:0000313" key="2">
    <source>
        <dbReference type="EMBL" id="TWT69876.1"/>
    </source>
</evidence>
<dbReference type="Pfam" id="PF07963">
    <property type="entry name" value="N_methyl"/>
    <property type="match status" value="1"/>
</dbReference>
<proteinExistence type="predicted"/>
<keyword evidence="1" id="KW-0812">Transmembrane</keyword>
<dbReference type="InterPro" id="IPR045584">
    <property type="entry name" value="Pilin-like"/>
</dbReference>
<gene>
    <name evidence="2" type="ORF">Pan14r_21720</name>
</gene>
<sequence>MSIHASRPKHRRAFTLVEIMVVMVLLMLLAGIGLPAIKQTLKDQKESQTSRQVVAYLTTARDRAIATGRPVGVVIERAGTTDPFARSYSTRLRMTNGVPSYGGESPDTQCVIIHDDFVFSTPQVADSNSTTRVGQFNACLFRQEENPLLRLSVRYLRAGNIGAAPIKPGDLISFEGSRPVRILAIDYSDANDLDLAGYGSITPPWNRNNLNYPKWNALPLPALPTDDQPYIKIRFDSRSFVEIGGGAFPTFELPTGAVNATADNTWRASRFQIFRQPSPSQTSPMNLMKGMAIDLNFSGTATYSGGLPAGIEFSPYFIDATAGNVALNSTDPNNPISFLNIAIVFAPDGSVQSVGSAMPGAASYTFNERRPTGQIFFLLGKTDGIRPDAPFSTEDRAVSNILDGDSVWIVINPSNGNVAVSPIASTRPVDPNLTIEQNMANAALVARTYAFNSDTLEDL</sequence>
<dbReference type="SUPFAM" id="SSF54523">
    <property type="entry name" value="Pili subunits"/>
    <property type="match status" value="1"/>
</dbReference>
<keyword evidence="1" id="KW-0472">Membrane</keyword>
<dbReference type="RefSeq" id="WP_146439082.1">
    <property type="nucleotide sequence ID" value="NZ_SJPL01000001.1"/>
</dbReference>
<feature type="transmembrane region" description="Helical" evidence="1">
    <location>
        <begin position="12"/>
        <end position="37"/>
    </location>
</feature>
<protein>
    <recommendedName>
        <fullName evidence="4">Major pilin subunit</fullName>
    </recommendedName>
</protein>